<protein>
    <submittedName>
        <fullName evidence="1">Uncharacterized protein</fullName>
    </submittedName>
</protein>
<dbReference type="EMBL" id="CAJHJG010005628">
    <property type="protein sequence ID" value="CAD6951433.1"/>
    <property type="molecule type" value="Genomic_DNA"/>
</dbReference>
<name>A0ABN7J6F6_9BASI</name>
<keyword evidence="2" id="KW-1185">Reference proteome</keyword>
<gene>
    <name evidence="1" type="ORF">JKIAZH3_G2044</name>
</gene>
<dbReference type="Proteomes" id="UP000836402">
    <property type="component" value="Unassembled WGS sequence"/>
</dbReference>
<proteinExistence type="predicted"/>
<comment type="caution">
    <text evidence="1">The sequence shown here is derived from an EMBL/GenBank/DDBJ whole genome shotgun (WGS) entry which is preliminary data.</text>
</comment>
<evidence type="ECO:0000313" key="2">
    <source>
        <dbReference type="Proteomes" id="UP000836402"/>
    </source>
</evidence>
<evidence type="ECO:0000313" key="1">
    <source>
        <dbReference type="EMBL" id="CAD6951433.1"/>
    </source>
</evidence>
<organism evidence="1 2">
    <name type="scientific">Tilletia caries</name>
    <name type="common">wheat bunt fungus</name>
    <dbReference type="NCBI Taxonomy" id="13290"/>
    <lineage>
        <taxon>Eukaryota</taxon>
        <taxon>Fungi</taxon>
        <taxon>Dikarya</taxon>
        <taxon>Basidiomycota</taxon>
        <taxon>Ustilaginomycotina</taxon>
        <taxon>Exobasidiomycetes</taxon>
        <taxon>Tilletiales</taxon>
        <taxon>Tilletiaceae</taxon>
        <taxon>Tilletia</taxon>
    </lineage>
</organism>
<reference evidence="1" key="1">
    <citation type="submission" date="2020-10" db="EMBL/GenBank/DDBJ databases">
        <authorList>
            <person name="Sedaghatjoo S."/>
        </authorList>
    </citation>
    <scope>NUCLEOTIDE SEQUENCE</scope>
    <source>
        <strain evidence="1">AZH3</strain>
    </source>
</reference>
<accession>A0ABN7J6F6</accession>
<sequence length="381" mass="41654">MIDTAAFSTIHRCLTFVYGRDFDQALNPLLSNVHQGAMSILGDTRDSTTPESPLTILHLNTIGARINGLAAVLGSPVCTVFLMLSGKTATLSRLLRKNSKTLSALSLLLRGGRPKMDHLSTEDKRFAEAGIFAAQYVLPKVLNHFMAALSLAHDNPSPGQLIGNTVYVNSQPPATSTSVALLPPNAVGPPVPQPQPCYLREDSDGNRLPPLTFSFMTGYGGLRQPHLLPAPWLLTKGYHRFKKKDPNLTAKLASKTLNDIFTLKKIPEVDPAHNPRDDACTVNMRPDPSDATLFGESYRLQFSIPEDDADMAALMQVCEDGLPLINGLPPVPILEYLRQRNIQFHQTDPNFALPTIPAATLKPLTTSAYSDDEDDDDDDDY</sequence>